<dbReference type="Pfam" id="PF13083">
    <property type="entry name" value="KH_KhpA-B"/>
    <property type="match status" value="1"/>
</dbReference>
<dbReference type="InterPro" id="IPR036867">
    <property type="entry name" value="R3H_dom_sf"/>
</dbReference>
<dbReference type="CDD" id="cd02414">
    <property type="entry name" value="KH-II_Jag"/>
    <property type="match status" value="1"/>
</dbReference>
<dbReference type="CDD" id="cd02644">
    <property type="entry name" value="R3H_jag"/>
    <property type="match status" value="1"/>
</dbReference>
<dbReference type="InterPro" id="IPR034079">
    <property type="entry name" value="R3H_KhpB"/>
</dbReference>
<reference evidence="2" key="1">
    <citation type="submission" date="2019-08" db="EMBL/GenBank/DDBJ databases">
        <authorList>
            <person name="Kucharzyk K."/>
            <person name="Murdoch R.W."/>
            <person name="Higgins S."/>
            <person name="Loffler F."/>
        </authorList>
    </citation>
    <scope>NUCLEOTIDE SEQUENCE</scope>
</reference>
<evidence type="ECO:0000313" key="2">
    <source>
        <dbReference type="EMBL" id="MPN23661.1"/>
    </source>
</evidence>
<dbReference type="SMART" id="SM00393">
    <property type="entry name" value="R3H"/>
    <property type="match status" value="1"/>
</dbReference>
<gene>
    <name evidence="2" type="ORF">SDC9_171054</name>
</gene>
<dbReference type="PANTHER" id="PTHR35800:SF1">
    <property type="entry name" value="RNA-BINDING PROTEIN KHPB"/>
    <property type="match status" value="1"/>
</dbReference>
<organism evidence="2">
    <name type="scientific">bioreactor metagenome</name>
    <dbReference type="NCBI Taxonomy" id="1076179"/>
    <lineage>
        <taxon>unclassified sequences</taxon>
        <taxon>metagenomes</taxon>
        <taxon>ecological metagenomes</taxon>
    </lineage>
</organism>
<accession>A0A645G9T1</accession>
<dbReference type="EMBL" id="VSSQ01072238">
    <property type="protein sequence ID" value="MPN23661.1"/>
    <property type="molecule type" value="Genomic_DNA"/>
</dbReference>
<dbReference type="AlphaFoldDB" id="A0A645G9T1"/>
<comment type="caution">
    <text evidence="2">The sequence shown here is derived from an EMBL/GenBank/DDBJ whole genome shotgun (WGS) entry which is preliminary data.</text>
</comment>
<dbReference type="Pfam" id="PF01424">
    <property type="entry name" value="R3H"/>
    <property type="match status" value="1"/>
</dbReference>
<proteinExistence type="predicted"/>
<dbReference type="GO" id="GO:0003723">
    <property type="term" value="F:RNA binding"/>
    <property type="evidence" value="ECO:0007669"/>
    <property type="project" value="InterPro"/>
</dbReference>
<feature type="domain" description="R3H" evidence="1">
    <location>
        <begin position="44"/>
        <end position="110"/>
    </location>
</feature>
<name>A0A645G9T1_9ZZZZ</name>
<dbReference type="SUPFAM" id="SSF82708">
    <property type="entry name" value="R3H domain"/>
    <property type="match status" value="1"/>
</dbReference>
<dbReference type="NCBIfam" id="NF041568">
    <property type="entry name" value="Jag_EloR"/>
    <property type="match status" value="1"/>
</dbReference>
<dbReference type="PROSITE" id="PS51061">
    <property type="entry name" value="R3H"/>
    <property type="match status" value="1"/>
</dbReference>
<sequence length="110" mass="12492">MGLLIGRRGETLDAMQYLVSLVANKNRKEEGYVRVTLDTEGYRSRREETLKRLARKNATQVRQTGRAIAMEPMNPYERRILHSALQGFAGVTTHSEGEEPNRHVVITPAK</sequence>
<dbReference type="InterPro" id="IPR039247">
    <property type="entry name" value="KhpB"/>
</dbReference>
<dbReference type="InterPro" id="IPR001374">
    <property type="entry name" value="R3H_dom"/>
</dbReference>
<dbReference type="InterPro" id="IPR038008">
    <property type="entry name" value="Jag_KH"/>
</dbReference>
<dbReference type="Gene3D" id="3.30.1370.50">
    <property type="entry name" value="R3H-like domain"/>
    <property type="match status" value="1"/>
</dbReference>
<dbReference type="PANTHER" id="PTHR35800">
    <property type="entry name" value="PROTEIN JAG"/>
    <property type="match status" value="1"/>
</dbReference>
<protein>
    <recommendedName>
        <fullName evidence="1">R3H domain-containing protein</fullName>
    </recommendedName>
</protein>
<evidence type="ECO:0000259" key="1">
    <source>
        <dbReference type="PROSITE" id="PS51061"/>
    </source>
</evidence>
<dbReference type="InterPro" id="IPR015946">
    <property type="entry name" value="KH_dom-like_a/b"/>
</dbReference>
<dbReference type="Gene3D" id="3.30.300.20">
    <property type="match status" value="1"/>
</dbReference>